<dbReference type="AlphaFoldDB" id="A0A6N4VJY3"/>
<feature type="region of interest" description="Disordered" evidence="1">
    <location>
        <begin position="1"/>
        <end position="78"/>
    </location>
</feature>
<name>A0A6N4VJY3_9MYCO</name>
<sequence length="78" mass="7526">MPGRGAASLPTPGAASFGMPGAASLPTPGAASFGTPSFGARGAVRRDVPRGLPGRDAAPRRLGSGRFASGTGYVVSGV</sequence>
<keyword evidence="3" id="KW-1185">Reference proteome</keyword>
<dbReference type="EMBL" id="AP022570">
    <property type="protein sequence ID" value="BBX53887.1"/>
    <property type="molecule type" value="Genomic_DNA"/>
</dbReference>
<reference evidence="2 3" key="1">
    <citation type="journal article" date="2019" name="Emerg. Microbes Infect.">
        <title>Comprehensive subspecies identification of 175 nontuberculous mycobacteria species based on 7547 genomic profiles.</title>
        <authorList>
            <person name="Matsumoto Y."/>
            <person name="Kinjo T."/>
            <person name="Motooka D."/>
            <person name="Nabeya D."/>
            <person name="Jung N."/>
            <person name="Uechi K."/>
            <person name="Horii T."/>
            <person name="Iida T."/>
            <person name="Fujita J."/>
            <person name="Nakamura S."/>
        </authorList>
    </citation>
    <scope>NUCLEOTIDE SEQUENCE [LARGE SCALE GENOMIC DNA]</scope>
    <source>
        <strain evidence="2 3">JCM 12603</strain>
    </source>
</reference>
<dbReference type="KEGG" id="mpof:MPOR_49130"/>
<evidence type="ECO:0000313" key="2">
    <source>
        <dbReference type="EMBL" id="BBX53887.1"/>
    </source>
</evidence>
<protein>
    <submittedName>
        <fullName evidence="2">Uncharacterized protein</fullName>
    </submittedName>
</protein>
<evidence type="ECO:0000313" key="3">
    <source>
        <dbReference type="Proteomes" id="UP000466785"/>
    </source>
</evidence>
<gene>
    <name evidence="2" type="ORF">MPOR_49130</name>
</gene>
<proteinExistence type="predicted"/>
<evidence type="ECO:0000256" key="1">
    <source>
        <dbReference type="SAM" id="MobiDB-lite"/>
    </source>
</evidence>
<organism evidence="2 3">
    <name type="scientific">Mycolicibacterium poriferae</name>
    <dbReference type="NCBI Taxonomy" id="39694"/>
    <lineage>
        <taxon>Bacteria</taxon>
        <taxon>Bacillati</taxon>
        <taxon>Actinomycetota</taxon>
        <taxon>Actinomycetes</taxon>
        <taxon>Mycobacteriales</taxon>
        <taxon>Mycobacteriaceae</taxon>
        <taxon>Mycolicibacterium</taxon>
    </lineage>
</organism>
<accession>A0A6N4VJY3</accession>
<dbReference type="Proteomes" id="UP000466785">
    <property type="component" value="Chromosome"/>
</dbReference>